<sequence>MTEIMENPMYAYVGSRTTRERNARGEGISVYAMNQDEGTLELVQVVRDLVNPSFLALNRNADTLYTVHGDQSDVSAFRVDKCSGKLTFLNTQSTQGRNPVHLALDPSERYLVVTNHIGASLAVLPVLDDGSIAPLSQLLEVVGEPGPHRIEQPHAKPHYSLFDNHGRYVIVPDKGLDKVFAFRFSAGRLAATIPGVAARETAGPRHVAFHPKGNLAYVVNELDSTITTYSYDAESGTLSPKQILTTLPQSYTGNSRAAGIQVDREGRFVYASNRGYDSIAVFAVDPVNGSLDFREAAHSGGCTPRFFTLTPNGRYLMALNEDSDSIVTFAVDQDHGTLRTTGFQTSTGSPVCMIFSPSQRC</sequence>
<evidence type="ECO:0000256" key="2">
    <source>
        <dbReference type="ARBA" id="ARBA00022526"/>
    </source>
</evidence>
<name>A0A0P9TYC5_9PSED</name>
<dbReference type="Proteomes" id="UP000050557">
    <property type="component" value="Unassembled WGS sequence"/>
</dbReference>
<protein>
    <submittedName>
        <fullName evidence="3">6-phosphogluconolactonase</fullName>
    </submittedName>
</protein>
<dbReference type="AlphaFoldDB" id="A0A0P9TYC5"/>
<evidence type="ECO:0000256" key="1">
    <source>
        <dbReference type="ARBA" id="ARBA00005564"/>
    </source>
</evidence>
<dbReference type="SUPFAM" id="SSF51004">
    <property type="entry name" value="C-terminal (heme d1) domain of cytochrome cd1-nitrite reductase"/>
    <property type="match status" value="1"/>
</dbReference>
<dbReference type="Pfam" id="PF10282">
    <property type="entry name" value="Lactonase"/>
    <property type="match status" value="1"/>
</dbReference>
<dbReference type="InterPro" id="IPR019405">
    <property type="entry name" value="Lactonase_7-beta_prop"/>
</dbReference>
<dbReference type="InterPro" id="IPR050282">
    <property type="entry name" value="Cycloisomerase_2"/>
</dbReference>
<reference evidence="3 4" key="1">
    <citation type="submission" date="2015-09" db="EMBL/GenBank/DDBJ databases">
        <title>Genome announcement of multiple Pseudomonas syringae strains.</title>
        <authorList>
            <person name="Thakur S."/>
            <person name="Wang P.W."/>
            <person name="Gong Y."/>
            <person name="Weir B.S."/>
            <person name="Guttman D.S."/>
        </authorList>
    </citation>
    <scope>NUCLEOTIDE SEQUENCE [LARGE SCALE GENOMIC DNA]</scope>
    <source>
        <strain evidence="3 4">ICMP4531</strain>
    </source>
</reference>
<gene>
    <name evidence="3" type="ORF">ALO68_01525</name>
</gene>
<comment type="caution">
    <text evidence="3">The sequence shown here is derived from an EMBL/GenBank/DDBJ whole genome shotgun (WGS) entry which is preliminary data.</text>
</comment>
<comment type="similarity">
    <text evidence="1">Belongs to the cycloisomerase 2 family.</text>
</comment>
<accession>A0A0P9TYC5</accession>
<dbReference type="PANTHER" id="PTHR30344">
    <property type="entry name" value="6-PHOSPHOGLUCONOLACTONASE-RELATED"/>
    <property type="match status" value="1"/>
</dbReference>
<dbReference type="PATRIC" id="fig|251654.3.peg.1981"/>
<proteinExistence type="inferred from homology"/>
<dbReference type="GO" id="GO:0017057">
    <property type="term" value="F:6-phosphogluconolactonase activity"/>
    <property type="evidence" value="ECO:0007669"/>
    <property type="project" value="TreeGrafter"/>
</dbReference>
<dbReference type="GO" id="GO:0006006">
    <property type="term" value="P:glucose metabolic process"/>
    <property type="evidence" value="ECO:0007669"/>
    <property type="project" value="UniProtKB-KW"/>
</dbReference>
<organism evidence="3 4">
    <name type="scientific">Pseudomonas syringae pv. helianthi</name>
    <dbReference type="NCBI Taxonomy" id="251654"/>
    <lineage>
        <taxon>Bacteria</taxon>
        <taxon>Pseudomonadati</taxon>
        <taxon>Pseudomonadota</taxon>
        <taxon>Gammaproteobacteria</taxon>
        <taxon>Pseudomonadales</taxon>
        <taxon>Pseudomonadaceae</taxon>
        <taxon>Pseudomonas</taxon>
    </lineage>
</organism>
<keyword evidence="2" id="KW-0313">Glucose metabolism</keyword>
<keyword evidence="2" id="KW-0119">Carbohydrate metabolism</keyword>
<dbReference type="Gene3D" id="2.130.10.10">
    <property type="entry name" value="YVTN repeat-like/Quinoprotein amine dehydrogenase"/>
    <property type="match status" value="1"/>
</dbReference>
<dbReference type="PANTHER" id="PTHR30344:SF1">
    <property type="entry name" value="6-PHOSPHOGLUCONOLACTONASE"/>
    <property type="match status" value="1"/>
</dbReference>
<dbReference type="InterPro" id="IPR015943">
    <property type="entry name" value="WD40/YVTN_repeat-like_dom_sf"/>
</dbReference>
<evidence type="ECO:0000313" key="4">
    <source>
        <dbReference type="Proteomes" id="UP000050557"/>
    </source>
</evidence>
<dbReference type="EMBL" id="LJQM01000093">
    <property type="protein sequence ID" value="KPX46510.1"/>
    <property type="molecule type" value="Genomic_DNA"/>
</dbReference>
<dbReference type="InterPro" id="IPR011048">
    <property type="entry name" value="Haem_d1_sf"/>
</dbReference>
<evidence type="ECO:0000313" key="3">
    <source>
        <dbReference type="EMBL" id="KPX46510.1"/>
    </source>
</evidence>
<dbReference type="GO" id="GO:0005829">
    <property type="term" value="C:cytosol"/>
    <property type="evidence" value="ECO:0007669"/>
    <property type="project" value="TreeGrafter"/>
</dbReference>